<protein>
    <submittedName>
        <fullName evidence="3">Odorant-binding protein 10</fullName>
    </submittedName>
</protein>
<dbReference type="SMART" id="SM00708">
    <property type="entry name" value="PhBP"/>
    <property type="match status" value="1"/>
</dbReference>
<dbReference type="Pfam" id="PF01395">
    <property type="entry name" value="PBP_GOBP"/>
    <property type="match status" value="1"/>
</dbReference>
<dbReference type="SUPFAM" id="SSF47565">
    <property type="entry name" value="Insect pheromone/odorant-binding proteins"/>
    <property type="match status" value="1"/>
</dbReference>
<sequence length="161" mass="18256">MFFNSVFLLVVCVSSYVTKGQELPPPGDVKNKTVVFKNSFLRSAKYCSSIYETSTLAIMALLMSEKSDDQNGKCFLNCMLQRYRLMSQDGSYNKDKFKPFLEYIPDSKFLQSIRGNLKNCISEKDPDPCEKASKFVKCFYTRARNKGEIGASKEVIPADGF</sequence>
<evidence type="ECO:0000256" key="2">
    <source>
        <dbReference type="SAM" id="SignalP"/>
    </source>
</evidence>
<dbReference type="InterPro" id="IPR036728">
    <property type="entry name" value="PBP_GOBP_sf"/>
</dbReference>
<evidence type="ECO:0000256" key="1">
    <source>
        <dbReference type="ARBA" id="ARBA00022729"/>
    </source>
</evidence>
<dbReference type="PANTHER" id="PTHR11857">
    <property type="entry name" value="ODORANT BINDING PROTEIN-RELATED"/>
    <property type="match status" value="1"/>
</dbReference>
<dbReference type="GO" id="GO:0007608">
    <property type="term" value="P:sensory perception of smell"/>
    <property type="evidence" value="ECO:0007669"/>
    <property type="project" value="TreeGrafter"/>
</dbReference>
<accession>A0A166IGK1</accession>
<dbReference type="EMBL" id="KT347575">
    <property type="protein sequence ID" value="ANA10236.1"/>
    <property type="molecule type" value="mRNA"/>
</dbReference>
<organism evidence="3">
    <name type="scientific">Adelphocoris suturalis</name>
    <dbReference type="NCBI Taxonomy" id="323751"/>
    <lineage>
        <taxon>Eukaryota</taxon>
        <taxon>Metazoa</taxon>
        <taxon>Ecdysozoa</taxon>
        <taxon>Arthropoda</taxon>
        <taxon>Hexapoda</taxon>
        <taxon>Insecta</taxon>
        <taxon>Pterygota</taxon>
        <taxon>Neoptera</taxon>
        <taxon>Paraneoptera</taxon>
        <taxon>Hemiptera</taxon>
        <taxon>Heteroptera</taxon>
        <taxon>Panheteroptera</taxon>
        <taxon>Cimicomorpha</taxon>
        <taxon>Miridae</taxon>
        <taxon>Mirini</taxon>
        <taxon>Adelphocoris</taxon>
    </lineage>
</organism>
<dbReference type="Gene3D" id="1.10.238.20">
    <property type="entry name" value="Pheromone/general odorant binding protein domain"/>
    <property type="match status" value="1"/>
</dbReference>
<keyword evidence="1 2" id="KW-0732">Signal</keyword>
<evidence type="ECO:0000313" key="3">
    <source>
        <dbReference type="EMBL" id="ANA10236.1"/>
    </source>
</evidence>
<reference evidence="3" key="2">
    <citation type="journal article" date="2016" name="Comp. Biochem. Physiol. Part D Genomics Proteomics">
        <title>Odorant-binding and chemosensory proteins identified in the antennal transcriptome of Adelphocoris suturalis Jakovlev.</title>
        <authorList>
            <person name="Cui H.H."/>
            <person name="Gu S.H."/>
            <person name="Zhu X.Q."/>
            <person name="Wei Y."/>
            <person name="Liu H.W."/>
            <person name="Khalid H.D."/>
            <person name="Guo Y.Y."/>
            <person name="Zhang Y.J."/>
        </authorList>
    </citation>
    <scope>NUCLEOTIDE SEQUENCE</scope>
</reference>
<dbReference type="InterPro" id="IPR006170">
    <property type="entry name" value="PBP/GOBP"/>
</dbReference>
<dbReference type="AlphaFoldDB" id="A0A166IGK1"/>
<proteinExistence type="evidence at transcript level"/>
<dbReference type="GO" id="GO:0005615">
    <property type="term" value="C:extracellular space"/>
    <property type="evidence" value="ECO:0007669"/>
    <property type="project" value="TreeGrafter"/>
</dbReference>
<dbReference type="CDD" id="cd23992">
    <property type="entry name" value="PBP_GOBP"/>
    <property type="match status" value="1"/>
</dbReference>
<feature type="chain" id="PRO_5007875245" evidence="2">
    <location>
        <begin position="21"/>
        <end position="161"/>
    </location>
</feature>
<feature type="signal peptide" evidence="2">
    <location>
        <begin position="1"/>
        <end position="20"/>
    </location>
</feature>
<reference evidence="3" key="1">
    <citation type="submission" date="2015-07" db="EMBL/GenBank/DDBJ databases">
        <authorList>
            <person name="Cajimat M.N.B."/>
            <person name="Milazzo M.L."/>
            <person name="Fulhorst C.F."/>
        </authorList>
    </citation>
    <scope>NUCLEOTIDE SEQUENCE</scope>
</reference>
<dbReference type="GO" id="GO:0005549">
    <property type="term" value="F:odorant binding"/>
    <property type="evidence" value="ECO:0007669"/>
    <property type="project" value="InterPro"/>
</dbReference>
<gene>
    <name evidence="3" type="primary">OBP10</name>
</gene>
<name>A0A166IGK1_9HEMI</name>